<dbReference type="EMBL" id="BFAA01018487">
    <property type="protein sequence ID" value="GCB78913.1"/>
    <property type="molecule type" value="Genomic_DNA"/>
</dbReference>
<dbReference type="OrthoDB" id="9950135at2759"/>
<dbReference type="Pfam" id="PF00078">
    <property type="entry name" value="RVT_1"/>
    <property type="match status" value="1"/>
</dbReference>
<dbReference type="PANTHER" id="PTHR33064">
    <property type="entry name" value="POL PROTEIN"/>
    <property type="match status" value="1"/>
</dbReference>
<reference evidence="4 5" key="1">
    <citation type="journal article" date="2018" name="Nat. Ecol. Evol.">
        <title>Shark genomes provide insights into elasmobranch evolution and the origin of vertebrates.</title>
        <authorList>
            <person name="Hara Y"/>
            <person name="Yamaguchi K"/>
            <person name="Onimaru K"/>
            <person name="Kadota M"/>
            <person name="Koyanagi M"/>
            <person name="Keeley SD"/>
            <person name="Tatsumi K"/>
            <person name="Tanaka K"/>
            <person name="Motone F"/>
            <person name="Kageyama Y"/>
            <person name="Nozu R"/>
            <person name="Adachi N"/>
            <person name="Nishimura O"/>
            <person name="Nakagawa R"/>
            <person name="Tanegashima C"/>
            <person name="Kiyatake I"/>
            <person name="Matsumoto R"/>
            <person name="Murakumo K"/>
            <person name="Nishida K"/>
            <person name="Terakita A"/>
            <person name="Kuratani S"/>
            <person name="Sato K"/>
            <person name="Hyodo S Kuraku.S."/>
        </authorList>
    </citation>
    <scope>NUCLEOTIDE SEQUENCE [LARGE SCALE GENOMIC DNA]</scope>
</reference>
<feature type="domain" description="Reverse transcriptase" evidence="3">
    <location>
        <begin position="1"/>
        <end position="181"/>
    </location>
</feature>
<evidence type="ECO:0000256" key="1">
    <source>
        <dbReference type="ARBA" id="ARBA00010879"/>
    </source>
</evidence>
<dbReference type="SUPFAM" id="SSF56672">
    <property type="entry name" value="DNA/RNA polymerases"/>
    <property type="match status" value="1"/>
</dbReference>
<dbReference type="EC" id="3.1.26.4" evidence="2"/>
<sequence>MSPYNTPILPVKKSDGTYRLVQDLRAINRIVQVRHPVVPNPYTILSKVPNEHKFFSVIDLKDAFWASPLAPNSRDLFTFEWEDQKTGRKQQYRWTVLPQGYTESPNLFGQALEKVLEQFRVTKGSSLLQYVDDLLVSGENQGEVERTTNKLLNFLGEQGLRVSKNKLRYVEKEVKYLGHLISAGKRRISPERIAGILAIKIPKTKRELRKFLGLIGYCRLWIDMYAQKTKGLYLKLLEEEPNILKWTDEEVKQVEDLKKALMTAPVLALPSLEKLFHLFATADKGTALGVLTQKLGDKRQPSCPKY</sequence>
<dbReference type="GO" id="GO:0004523">
    <property type="term" value="F:RNA-DNA hybrid ribonuclease activity"/>
    <property type="evidence" value="ECO:0007669"/>
    <property type="project" value="UniProtKB-EC"/>
</dbReference>
<dbReference type="InterPro" id="IPR051320">
    <property type="entry name" value="Viral_Replic_Matur_Polypro"/>
</dbReference>
<gene>
    <name evidence="4" type="ORF">scyTo_0021247</name>
</gene>
<comment type="caution">
    <text evidence="4">The sequence shown here is derived from an EMBL/GenBank/DDBJ whole genome shotgun (WGS) entry which is preliminary data.</text>
</comment>
<dbReference type="InterPro" id="IPR000477">
    <property type="entry name" value="RT_dom"/>
</dbReference>
<keyword evidence="5" id="KW-1185">Reference proteome</keyword>
<dbReference type="PANTHER" id="PTHR33064:SF37">
    <property type="entry name" value="RIBONUCLEASE H"/>
    <property type="match status" value="1"/>
</dbReference>
<dbReference type="Pfam" id="PF17919">
    <property type="entry name" value="RT_RNaseH_2"/>
    <property type="match status" value="1"/>
</dbReference>
<organism evidence="4 5">
    <name type="scientific">Scyliorhinus torazame</name>
    <name type="common">Cloudy catshark</name>
    <name type="synonym">Catulus torazame</name>
    <dbReference type="NCBI Taxonomy" id="75743"/>
    <lineage>
        <taxon>Eukaryota</taxon>
        <taxon>Metazoa</taxon>
        <taxon>Chordata</taxon>
        <taxon>Craniata</taxon>
        <taxon>Vertebrata</taxon>
        <taxon>Chondrichthyes</taxon>
        <taxon>Elasmobranchii</taxon>
        <taxon>Galeomorphii</taxon>
        <taxon>Galeoidea</taxon>
        <taxon>Carcharhiniformes</taxon>
        <taxon>Scyliorhinidae</taxon>
        <taxon>Scyliorhinus</taxon>
    </lineage>
</organism>
<accession>A0A401Q0U3</accession>
<evidence type="ECO:0000259" key="3">
    <source>
        <dbReference type="PROSITE" id="PS50878"/>
    </source>
</evidence>
<name>A0A401Q0U3_SCYTO</name>
<dbReference type="Proteomes" id="UP000288216">
    <property type="component" value="Unassembled WGS sequence"/>
</dbReference>
<dbReference type="InterPro" id="IPR041577">
    <property type="entry name" value="RT_RNaseH_2"/>
</dbReference>
<dbReference type="AlphaFoldDB" id="A0A401Q0U3"/>
<dbReference type="Gene3D" id="3.10.10.10">
    <property type="entry name" value="HIV Type 1 Reverse Transcriptase, subunit A, domain 1"/>
    <property type="match status" value="1"/>
</dbReference>
<dbReference type="Gene3D" id="3.10.20.370">
    <property type="match status" value="1"/>
</dbReference>
<protein>
    <recommendedName>
        <fullName evidence="2">ribonuclease H</fullName>
        <ecNumber evidence="2">3.1.26.4</ecNumber>
    </recommendedName>
</protein>
<evidence type="ECO:0000313" key="5">
    <source>
        <dbReference type="Proteomes" id="UP000288216"/>
    </source>
</evidence>
<evidence type="ECO:0000313" key="4">
    <source>
        <dbReference type="EMBL" id="GCB78913.1"/>
    </source>
</evidence>
<dbReference type="InterPro" id="IPR043502">
    <property type="entry name" value="DNA/RNA_pol_sf"/>
</dbReference>
<proteinExistence type="inferred from homology"/>
<dbReference type="STRING" id="75743.A0A401Q0U3"/>
<evidence type="ECO:0000256" key="2">
    <source>
        <dbReference type="ARBA" id="ARBA00012180"/>
    </source>
</evidence>
<comment type="similarity">
    <text evidence="1">Belongs to the beta type-B retroviral polymerase family. HERV class-II K(HML-2) pol subfamily.</text>
</comment>
<dbReference type="PROSITE" id="PS50878">
    <property type="entry name" value="RT_POL"/>
    <property type="match status" value="1"/>
</dbReference>
<dbReference type="OMA" id="FERTEKC"/>
<dbReference type="Gene3D" id="3.30.70.270">
    <property type="match status" value="2"/>
</dbReference>
<dbReference type="InterPro" id="IPR043128">
    <property type="entry name" value="Rev_trsase/Diguanyl_cyclase"/>
</dbReference>